<protein>
    <submittedName>
        <fullName evidence="3">Zinc finger MYM-type protein 1-like</fullName>
    </submittedName>
</protein>
<feature type="region of interest" description="Disordered" evidence="1">
    <location>
        <begin position="643"/>
        <end position="668"/>
    </location>
</feature>
<organism evidence="2 3">
    <name type="scientific">Sipha flava</name>
    <name type="common">yellow sugarcane aphid</name>
    <dbReference type="NCBI Taxonomy" id="143950"/>
    <lineage>
        <taxon>Eukaryota</taxon>
        <taxon>Metazoa</taxon>
        <taxon>Ecdysozoa</taxon>
        <taxon>Arthropoda</taxon>
        <taxon>Hexapoda</taxon>
        <taxon>Insecta</taxon>
        <taxon>Pterygota</taxon>
        <taxon>Neoptera</taxon>
        <taxon>Paraneoptera</taxon>
        <taxon>Hemiptera</taxon>
        <taxon>Sternorrhyncha</taxon>
        <taxon>Aphidomorpha</taxon>
        <taxon>Aphidoidea</taxon>
        <taxon>Aphididae</taxon>
        <taxon>Sipha</taxon>
    </lineage>
</organism>
<feature type="compositionally biased region" description="Acidic residues" evidence="1">
    <location>
        <begin position="649"/>
        <end position="659"/>
    </location>
</feature>
<name>A0A8B8F6G9_9HEMI</name>
<dbReference type="GeneID" id="112680449"/>
<dbReference type="SUPFAM" id="SSF53098">
    <property type="entry name" value="Ribonuclease H-like"/>
    <property type="match status" value="1"/>
</dbReference>
<dbReference type="OrthoDB" id="6603688at2759"/>
<dbReference type="PANTHER" id="PTHR45749">
    <property type="match status" value="1"/>
</dbReference>
<gene>
    <name evidence="3" type="primary">LOC112680449</name>
</gene>
<dbReference type="AlphaFoldDB" id="A0A8B8F6G9"/>
<reference evidence="3" key="1">
    <citation type="submission" date="2025-08" db="UniProtKB">
        <authorList>
            <consortium name="RefSeq"/>
        </authorList>
    </citation>
    <scope>IDENTIFICATION</scope>
    <source>
        <tissue evidence="3">Whole body</tissue>
    </source>
</reference>
<proteinExistence type="predicted"/>
<accession>A0A8B8F6G9</accession>
<evidence type="ECO:0000313" key="2">
    <source>
        <dbReference type="Proteomes" id="UP000694846"/>
    </source>
</evidence>
<dbReference type="Proteomes" id="UP000694846">
    <property type="component" value="Unplaced"/>
</dbReference>
<dbReference type="PANTHER" id="PTHR45749:SF21">
    <property type="entry name" value="DUF4371 DOMAIN-CONTAINING PROTEIN"/>
    <property type="match status" value="1"/>
</dbReference>
<keyword evidence="2" id="KW-1185">Reference proteome</keyword>
<evidence type="ECO:0000313" key="3">
    <source>
        <dbReference type="RefSeq" id="XP_025406338.1"/>
    </source>
</evidence>
<dbReference type="RefSeq" id="XP_025406338.1">
    <property type="nucleotide sequence ID" value="XM_025550553.1"/>
</dbReference>
<evidence type="ECO:0000256" key="1">
    <source>
        <dbReference type="SAM" id="MobiDB-lite"/>
    </source>
</evidence>
<sequence length="683" mass="78624">MAFLKLHPIQPSDIKSLSFDPRKVYFRLLPTGESLQRKWLSYCVENKSVYCSICMAFSIDKNTTFCTGSVVNIKNLYERLNKHEKSLSHSDATSCYLINKSGVNVENLINTERELVVKNNREIVHRVINIILLLSKQNVGFRGKRYESAYDLNNLQNNHGNFLEVVNFLSTYDPIMRVHVDKVSKKSAEMKKIREANTSQKHGRAIAVDVVAAGLFSFEVDSTQDIIVKDQMCICVRFVNVNSENLVQERLFKMVTIKSATDLKLLVSDSFDGASNMSGKYKGLQNQLKVDAPNSIFTHCYAHVLNLVIQDSVKCCVCAQNVFSLINKTAVFFTESYKRADVWTDTIFENETGADKLRKLKKIGATRWNSADDALRSIFNTWSDQNETELSRYHYYYVLDALHIIAYADNTDPHTASDARALIINWISYETIIIAFLFLQLFSSTTPVSKYLQTKGLDYITAWNKISHIMKVLKTMSDIKNYNDLKQRVSIFIKTMTKRTESLENIFIQDEFPVQRQKKVKRMSGVCAFESAVNLSSDQKYHINVFRRIYDVTGMAMNERFEKNKNLINALAYLDTRRFDEIKSNSICLIESLKFLADKVNLKYEDLQEELSHFVRSYKTIIKSSKALFENVSDYKDDLITNEPVNSEQIEDESSDDNNGDDKSFDFSKSKIKKNDCEECIRF</sequence>
<dbReference type="InterPro" id="IPR012337">
    <property type="entry name" value="RNaseH-like_sf"/>
</dbReference>